<dbReference type="InterPro" id="IPR008311">
    <property type="entry name" value="UCP028101"/>
</dbReference>
<dbReference type="InterPro" id="IPR011044">
    <property type="entry name" value="Quino_amine_DH_bsu"/>
</dbReference>
<dbReference type="RefSeq" id="WP_087112697.1">
    <property type="nucleotide sequence ID" value="NZ_CBCSCN010000013.1"/>
</dbReference>
<dbReference type="AlphaFoldDB" id="A0A1X7APT0"/>
<dbReference type="Gene3D" id="2.130.10.10">
    <property type="entry name" value="YVTN repeat-like/Quinoprotein amine dehydrogenase"/>
    <property type="match status" value="1"/>
</dbReference>
<organism evidence="1 2">
    <name type="scientific">Parendozoicomonas haliclonae</name>
    <dbReference type="NCBI Taxonomy" id="1960125"/>
    <lineage>
        <taxon>Bacteria</taxon>
        <taxon>Pseudomonadati</taxon>
        <taxon>Pseudomonadota</taxon>
        <taxon>Gammaproteobacteria</taxon>
        <taxon>Oceanospirillales</taxon>
        <taxon>Endozoicomonadaceae</taxon>
        <taxon>Parendozoicomonas</taxon>
    </lineage>
</organism>
<dbReference type="PANTHER" id="PTHR47197:SF3">
    <property type="entry name" value="DIHYDRO-HEME D1 DEHYDROGENASE"/>
    <property type="match status" value="1"/>
</dbReference>
<name>A0A1X7APT0_9GAMM</name>
<evidence type="ECO:0008006" key="3">
    <source>
        <dbReference type="Google" id="ProtNLM"/>
    </source>
</evidence>
<dbReference type="EMBL" id="FWPT01000011">
    <property type="protein sequence ID" value="SMA50255.1"/>
    <property type="molecule type" value="Genomic_DNA"/>
</dbReference>
<accession>A0A1X7APT0</accession>
<gene>
    <name evidence="1" type="ORF">EHSB41UT_04049</name>
</gene>
<dbReference type="PIRSF" id="PIRSF028101">
    <property type="entry name" value="UCP028101"/>
    <property type="match status" value="1"/>
</dbReference>
<dbReference type="PROSITE" id="PS51318">
    <property type="entry name" value="TAT"/>
    <property type="match status" value="1"/>
</dbReference>
<dbReference type="SUPFAM" id="SSF50969">
    <property type="entry name" value="YVTN repeat-like/Quinoprotein amine dehydrogenase"/>
    <property type="match status" value="1"/>
</dbReference>
<proteinExistence type="predicted"/>
<protein>
    <recommendedName>
        <fullName evidence="3">DUF1513 domain-containing protein</fullName>
    </recommendedName>
</protein>
<evidence type="ECO:0000313" key="1">
    <source>
        <dbReference type="EMBL" id="SMA50255.1"/>
    </source>
</evidence>
<dbReference type="InterPro" id="IPR015943">
    <property type="entry name" value="WD40/YVTN_repeat-like_dom_sf"/>
</dbReference>
<evidence type="ECO:0000313" key="2">
    <source>
        <dbReference type="Proteomes" id="UP000196573"/>
    </source>
</evidence>
<dbReference type="InterPro" id="IPR051200">
    <property type="entry name" value="Host-pathogen_enzymatic-act"/>
</dbReference>
<dbReference type="Proteomes" id="UP000196573">
    <property type="component" value="Unassembled WGS sequence"/>
</dbReference>
<reference evidence="1 2" key="1">
    <citation type="submission" date="2017-03" db="EMBL/GenBank/DDBJ databases">
        <authorList>
            <person name="Afonso C.L."/>
            <person name="Miller P.J."/>
            <person name="Scott M.A."/>
            <person name="Spackman E."/>
            <person name="Goraichik I."/>
            <person name="Dimitrov K.M."/>
            <person name="Suarez D.L."/>
            <person name="Swayne D.E."/>
        </authorList>
    </citation>
    <scope>NUCLEOTIDE SEQUENCE [LARGE SCALE GENOMIC DNA]</scope>
    <source>
        <strain evidence="1">SB41UT1</strain>
    </source>
</reference>
<dbReference type="Pfam" id="PF07433">
    <property type="entry name" value="DUF1513"/>
    <property type="match status" value="1"/>
</dbReference>
<keyword evidence="2" id="KW-1185">Reference proteome</keyword>
<dbReference type="InterPro" id="IPR006311">
    <property type="entry name" value="TAT_signal"/>
</dbReference>
<dbReference type="OrthoDB" id="5624218at2"/>
<dbReference type="PANTHER" id="PTHR47197">
    <property type="entry name" value="PROTEIN NIRF"/>
    <property type="match status" value="1"/>
</dbReference>
<sequence>MSLSVVTRRQFISGLLISGAAGAGGSLLSGCGRTANTPLLSVARNRKGDYSIRIFSGEVFQQFTLPIPARAHGISLHPLGQTAVCHDRRPGRRMYVVDLETRSLIHTLSAEDNRHFFGHGVFSPDGDWLYTTENNYESGHGVIGVYNTVTWKREAELSSHGVGCHQLCLHPDGKTLVVANGGILTHPETPRKKLNLDTMFPSLSYVDRQTGELLEEQRFGHHQLSIRHLDVSPDGTVVFGAQYQGEKTDIHPLVGMHRRGESVQAMNGSDEHWLSLGQYVASVACFPDNQTAVITSPRGNIVQFWDLASRSLLRRFPVRDVAGIAVTGVNSAIVSNGLGELISYQRVGDDVSETSRIHYPDTSWDNHMISA</sequence>